<dbReference type="Proteomes" id="UP000324585">
    <property type="component" value="Unassembled WGS sequence"/>
</dbReference>
<feature type="compositionally biased region" description="Basic residues" evidence="1">
    <location>
        <begin position="137"/>
        <end position="153"/>
    </location>
</feature>
<organism evidence="2 3">
    <name type="scientific">Porphyridium purpureum</name>
    <name type="common">Red alga</name>
    <name type="synonym">Porphyridium cruentum</name>
    <dbReference type="NCBI Taxonomy" id="35688"/>
    <lineage>
        <taxon>Eukaryota</taxon>
        <taxon>Rhodophyta</taxon>
        <taxon>Bangiophyceae</taxon>
        <taxon>Porphyridiales</taxon>
        <taxon>Porphyridiaceae</taxon>
        <taxon>Porphyridium</taxon>
    </lineage>
</organism>
<accession>A0A5J4Z681</accession>
<evidence type="ECO:0000313" key="3">
    <source>
        <dbReference type="Proteomes" id="UP000324585"/>
    </source>
</evidence>
<feature type="region of interest" description="Disordered" evidence="1">
    <location>
        <begin position="116"/>
        <end position="153"/>
    </location>
</feature>
<dbReference type="EMBL" id="VRMN01000001">
    <property type="protein sequence ID" value="KAA8498602.1"/>
    <property type="molecule type" value="Genomic_DNA"/>
</dbReference>
<sequence>MMDRAGHMDLFGDWTTSVLDEVSQVFSAFPEHHKALNRHAVVALEGLFAETTFEMGALEAFSTAPDDSVYFARSKAVAEQANATKANELLILKPTCESDLSSGRAAVDAAPALLDAEPSRKTLNPRRAPSRQSAAMTRRKKASQSQKKKRATRKQLLERAVEQVSIHSYLKALQAATKATQLDTSVLPATSSDYNQGVFDSWKDYVRGYAKIRYNIDFEL</sequence>
<name>A0A5J4Z681_PORPP</name>
<evidence type="ECO:0000256" key="1">
    <source>
        <dbReference type="SAM" id="MobiDB-lite"/>
    </source>
</evidence>
<proteinExistence type="predicted"/>
<protein>
    <submittedName>
        <fullName evidence="2">Uncharacterized protein</fullName>
    </submittedName>
</protein>
<comment type="caution">
    <text evidence="2">The sequence shown here is derived from an EMBL/GenBank/DDBJ whole genome shotgun (WGS) entry which is preliminary data.</text>
</comment>
<gene>
    <name evidence="2" type="ORF">FVE85_6187</name>
</gene>
<keyword evidence="3" id="KW-1185">Reference proteome</keyword>
<reference evidence="3" key="1">
    <citation type="journal article" date="2019" name="Nat. Commun.">
        <title>Expansion of phycobilisome linker gene families in mesophilic red algae.</title>
        <authorList>
            <person name="Lee J."/>
            <person name="Kim D."/>
            <person name="Bhattacharya D."/>
            <person name="Yoon H.S."/>
        </authorList>
    </citation>
    <scope>NUCLEOTIDE SEQUENCE [LARGE SCALE GENOMIC DNA]</scope>
    <source>
        <strain evidence="3">CCMP 1328</strain>
    </source>
</reference>
<evidence type="ECO:0000313" key="2">
    <source>
        <dbReference type="EMBL" id="KAA8498602.1"/>
    </source>
</evidence>
<dbReference type="AlphaFoldDB" id="A0A5J4Z681"/>